<dbReference type="Pfam" id="PF03724">
    <property type="entry name" value="META"/>
    <property type="match status" value="1"/>
</dbReference>
<dbReference type="RefSeq" id="WP_092748679.1">
    <property type="nucleotide sequence ID" value="NZ_FMYL01000007.1"/>
</dbReference>
<dbReference type="Pfam" id="PF14302">
    <property type="entry name" value="DUF4377"/>
    <property type="match status" value="1"/>
</dbReference>
<dbReference type="InterPro" id="IPR053147">
    <property type="entry name" value="Hsp_HslJ-like"/>
</dbReference>
<dbReference type="OrthoDB" id="7871744at2"/>
<evidence type="ECO:0000256" key="1">
    <source>
        <dbReference type="SAM" id="SignalP"/>
    </source>
</evidence>
<keyword evidence="5" id="KW-1185">Reference proteome</keyword>
<accession>A0A1G6I0V9</accession>
<name>A0A1G6I0V9_9GAMM</name>
<dbReference type="EMBL" id="FMYL01000007">
    <property type="protein sequence ID" value="SDC00080.1"/>
    <property type="molecule type" value="Genomic_DNA"/>
</dbReference>
<reference evidence="5" key="1">
    <citation type="submission" date="2016-09" db="EMBL/GenBank/DDBJ databases">
        <authorList>
            <person name="Varghese N."/>
            <person name="Submissions S."/>
        </authorList>
    </citation>
    <scope>NUCLEOTIDE SEQUENCE [LARGE SCALE GENOMIC DNA]</scope>
    <source>
        <strain evidence="5">ANC 4422</strain>
    </source>
</reference>
<feature type="domain" description="DUF306" evidence="2">
    <location>
        <begin position="57"/>
        <end position="149"/>
    </location>
</feature>
<evidence type="ECO:0000259" key="3">
    <source>
        <dbReference type="Pfam" id="PF14302"/>
    </source>
</evidence>
<sequence>MNKKYLLICVLPFLLPACQSLPQHHTVQHTMHNTQKNTANLHQTLSDYTWSYQAQKNLPDIRINFDKDQTFSISTGCNQQGGSWQLSGQAITTSVLRSTMMMCSPQLMLQEKQSADLFGQSQLNVQVNFDEKEIPQLQITDKNGKTYQFQGHIKPEAQYKSEAEIIFLDIAPTTKPCSGNPNTSCLQVKEIKYNDQGIQTYIDQDWKTLPESIQGYQHDPKVKKTIRVKRFHNKDNAPQFIYIYDMTVQQEMIHP</sequence>
<keyword evidence="1" id="KW-0732">Signal</keyword>
<dbReference type="AlphaFoldDB" id="A0A1G6I0V9"/>
<dbReference type="PANTHER" id="PTHR35535:SF2">
    <property type="entry name" value="DUF306 DOMAIN-CONTAINING PROTEIN"/>
    <property type="match status" value="1"/>
</dbReference>
<dbReference type="InterPro" id="IPR038670">
    <property type="entry name" value="HslJ-like_sf"/>
</dbReference>
<evidence type="ECO:0000313" key="5">
    <source>
        <dbReference type="Proteomes" id="UP000242501"/>
    </source>
</evidence>
<evidence type="ECO:0000259" key="2">
    <source>
        <dbReference type="Pfam" id="PF03724"/>
    </source>
</evidence>
<dbReference type="InterPro" id="IPR025485">
    <property type="entry name" value="DUF4377"/>
</dbReference>
<dbReference type="Proteomes" id="UP000242501">
    <property type="component" value="Unassembled WGS sequence"/>
</dbReference>
<protein>
    <submittedName>
        <fullName evidence="4">Heat shock protein HslJ</fullName>
    </submittedName>
</protein>
<dbReference type="InterPro" id="IPR005184">
    <property type="entry name" value="DUF306_Meta_HslJ"/>
</dbReference>
<gene>
    <name evidence="4" type="ORF">SAMN05421733_107156</name>
</gene>
<evidence type="ECO:0000313" key="4">
    <source>
        <dbReference type="EMBL" id="SDC00080.1"/>
    </source>
</evidence>
<dbReference type="PANTHER" id="PTHR35535">
    <property type="entry name" value="HEAT SHOCK PROTEIN HSLJ"/>
    <property type="match status" value="1"/>
</dbReference>
<organism evidence="4 5">
    <name type="scientific">Acinetobacter boissieri</name>
    <dbReference type="NCBI Taxonomy" id="1219383"/>
    <lineage>
        <taxon>Bacteria</taxon>
        <taxon>Pseudomonadati</taxon>
        <taxon>Pseudomonadota</taxon>
        <taxon>Gammaproteobacteria</taxon>
        <taxon>Moraxellales</taxon>
        <taxon>Moraxellaceae</taxon>
        <taxon>Acinetobacter</taxon>
    </lineage>
</organism>
<feature type="domain" description="DUF4377" evidence="3">
    <location>
        <begin position="170"/>
        <end position="239"/>
    </location>
</feature>
<feature type="chain" id="PRO_5017399779" evidence="1">
    <location>
        <begin position="23"/>
        <end position="255"/>
    </location>
</feature>
<dbReference type="Gene3D" id="2.40.128.270">
    <property type="match status" value="1"/>
</dbReference>
<dbReference type="STRING" id="1219383.SAMN05421733_107156"/>
<proteinExistence type="predicted"/>
<keyword evidence="4" id="KW-0346">Stress response</keyword>
<feature type="signal peptide" evidence="1">
    <location>
        <begin position="1"/>
        <end position="22"/>
    </location>
</feature>